<dbReference type="Gene3D" id="1.10.10.60">
    <property type="entry name" value="Homeodomain-like"/>
    <property type="match status" value="1"/>
</dbReference>
<dbReference type="AlphaFoldDB" id="T1F5C9"/>
<dbReference type="Proteomes" id="UP000015101">
    <property type="component" value="Unassembled WGS sequence"/>
</dbReference>
<dbReference type="PANTHER" id="PTHR24324">
    <property type="entry name" value="HOMEOBOX PROTEIN HHEX"/>
    <property type="match status" value="1"/>
</dbReference>
<feature type="region of interest" description="Disordered" evidence="6">
    <location>
        <begin position="233"/>
        <end position="262"/>
    </location>
</feature>
<dbReference type="EMBL" id="KB096457">
    <property type="protein sequence ID" value="ESO04789.1"/>
    <property type="molecule type" value="Genomic_DNA"/>
</dbReference>
<dbReference type="EnsemblMetazoa" id="HelroT172462">
    <property type="protein sequence ID" value="HelroP172462"/>
    <property type="gene ID" value="HelroG172462"/>
</dbReference>
<evidence type="ECO:0000259" key="7">
    <source>
        <dbReference type="PROSITE" id="PS50071"/>
    </source>
</evidence>
<dbReference type="InterPro" id="IPR009057">
    <property type="entry name" value="Homeodomain-like_sf"/>
</dbReference>
<evidence type="ECO:0000313" key="10">
    <source>
        <dbReference type="Proteomes" id="UP000015101"/>
    </source>
</evidence>
<dbReference type="RefSeq" id="XP_009017368.1">
    <property type="nucleotide sequence ID" value="XM_009019120.1"/>
</dbReference>
<evidence type="ECO:0000256" key="2">
    <source>
        <dbReference type="ARBA" id="ARBA00023155"/>
    </source>
</evidence>
<evidence type="ECO:0000313" key="9">
    <source>
        <dbReference type="EnsemblMetazoa" id="HelroP172462"/>
    </source>
</evidence>
<evidence type="ECO:0000256" key="3">
    <source>
        <dbReference type="ARBA" id="ARBA00023242"/>
    </source>
</evidence>
<dbReference type="HOGENOM" id="CLU_700730_0_0_1"/>
<dbReference type="InParanoid" id="T1F5C9"/>
<dbReference type="GO" id="GO:0005634">
    <property type="term" value="C:nucleus"/>
    <property type="evidence" value="ECO:0007669"/>
    <property type="project" value="UniProtKB-SubCell"/>
</dbReference>
<evidence type="ECO:0000256" key="4">
    <source>
        <dbReference type="PROSITE-ProRule" id="PRU00108"/>
    </source>
</evidence>
<dbReference type="GO" id="GO:0030154">
    <property type="term" value="P:cell differentiation"/>
    <property type="evidence" value="ECO:0000318"/>
    <property type="project" value="GO_Central"/>
</dbReference>
<organism evidence="9 10">
    <name type="scientific">Helobdella robusta</name>
    <name type="common">Californian leech</name>
    <dbReference type="NCBI Taxonomy" id="6412"/>
    <lineage>
        <taxon>Eukaryota</taxon>
        <taxon>Metazoa</taxon>
        <taxon>Spiralia</taxon>
        <taxon>Lophotrochozoa</taxon>
        <taxon>Annelida</taxon>
        <taxon>Clitellata</taxon>
        <taxon>Hirudinea</taxon>
        <taxon>Rhynchobdellida</taxon>
        <taxon>Glossiphoniidae</taxon>
        <taxon>Helobdella</taxon>
    </lineage>
</organism>
<dbReference type="SMART" id="SM00389">
    <property type="entry name" value="HOX"/>
    <property type="match status" value="1"/>
</dbReference>
<dbReference type="CDD" id="cd00086">
    <property type="entry name" value="homeodomain"/>
    <property type="match status" value="1"/>
</dbReference>
<dbReference type="OrthoDB" id="4187154at2759"/>
<dbReference type="GeneID" id="20204028"/>
<dbReference type="PANTHER" id="PTHR24324:SF9">
    <property type="entry name" value="HOMEOBOX DOMAIN-CONTAINING PROTEIN"/>
    <property type="match status" value="1"/>
</dbReference>
<dbReference type="SUPFAM" id="SSF46689">
    <property type="entry name" value="Homeodomain-like"/>
    <property type="match status" value="1"/>
</dbReference>
<dbReference type="EMBL" id="AMQM01004220">
    <property type="status" value="NOT_ANNOTATED_CDS"/>
    <property type="molecule type" value="Genomic_DNA"/>
</dbReference>
<reference evidence="8 10" key="2">
    <citation type="journal article" date="2013" name="Nature">
        <title>Insights into bilaterian evolution from three spiralian genomes.</title>
        <authorList>
            <person name="Simakov O."/>
            <person name="Marletaz F."/>
            <person name="Cho S.J."/>
            <person name="Edsinger-Gonzales E."/>
            <person name="Havlak P."/>
            <person name="Hellsten U."/>
            <person name="Kuo D.H."/>
            <person name="Larsson T."/>
            <person name="Lv J."/>
            <person name="Arendt D."/>
            <person name="Savage R."/>
            <person name="Osoegawa K."/>
            <person name="de Jong P."/>
            <person name="Grimwood J."/>
            <person name="Chapman J.A."/>
            <person name="Shapiro H."/>
            <person name="Aerts A."/>
            <person name="Otillar R.P."/>
            <person name="Terry A.Y."/>
            <person name="Boore J.L."/>
            <person name="Grigoriev I.V."/>
            <person name="Lindberg D.R."/>
            <person name="Seaver E.C."/>
            <person name="Weisblat D.A."/>
            <person name="Putnam N.H."/>
            <person name="Rokhsar D.S."/>
        </authorList>
    </citation>
    <scope>NUCLEOTIDE SEQUENCE</scope>
</reference>
<reference evidence="10" key="1">
    <citation type="submission" date="2012-12" db="EMBL/GenBank/DDBJ databases">
        <authorList>
            <person name="Hellsten U."/>
            <person name="Grimwood J."/>
            <person name="Chapman J.A."/>
            <person name="Shapiro H."/>
            <person name="Aerts A."/>
            <person name="Otillar R.P."/>
            <person name="Terry A.Y."/>
            <person name="Boore J.L."/>
            <person name="Simakov O."/>
            <person name="Marletaz F."/>
            <person name="Cho S.-J."/>
            <person name="Edsinger-Gonzales E."/>
            <person name="Havlak P."/>
            <person name="Kuo D.-H."/>
            <person name="Larsson T."/>
            <person name="Lv J."/>
            <person name="Arendt D."/>
            <person name="Savage R."/>
            <person name="Osoegawa K."/>
            <person name="de Jong P."/>
            <person name="Lindberg D.R."/>
            <person name="Seaver E.C."/>
            <person name="Weisblat D.A."/>
            <person name="Putnam N.H."/>
            <person name="Grigoriev I.V."/>
            <person name="Rokhsar D.S."/>
        </authorList>
    </citation>
    <scope>NUCLEOTIDE SEQUENCE</scope>
</reference>
<dbReference type="CTD" id="20204028"/>
<keyword evidence="2 4" id="KW-0371">Homeobox</keyword>
<evidence type="ECO:0000256" key="6">
    <source>
        <dbReference type="SAM" id="MobiDB-lite"/>
    </source>
</evidence>
<dbReference type="InterPro" id="IPR001356">
    <property type="entry name" value="HD"/>
</dbReference>
<protein>
    <recommendedName>
        <fullName evidence="7">Homeobox domain-containing protein</fullName>
    </recommendedName>
</protein>
<evidence type="ECO:0000256" key="5">
    <source>
        <dbReference type="RuleBase" id="RU000682"/>
    </source>
</evidence>
<dbReference type="PROSITE" id="PS00027">
    <property type="entry name" value="HOMEOBOX_1"/>
    <property type="match status" value="1"/>
</dbReference>
<sequence>MSQQLTIGNSSNGNNYNSINNNNYLNPFSDTLSPGFCTNSLDTNINMKTNTHLSNQPTNNFNHNTFSNSDASIHDYQDLDKYSHRQNFNRHYFSYPNCHYQTYYNQQRPFIQHANQQHFDQQHFDQQHFEQQYFNPQHFNQPIYNDQSLNQNICSAEQLYEQQSYQPKFNKQHFDNQHFSYRYFNQQHFNPTHFNEQSSHQQNNSHQNLNGQHINQRYFNENNNASNNFCSSYASSKSTPTTDATQPSSFCSPETNSNIENNNQFVNQNSQNINEIAHQRLSTPYFKQPTNPSTSTSVTTSSGQTVVADQQQITSTKVIKKRAILSKDKTRILENYYQNIFNFPYPDRETCESLASQCGISGSQVNKWFSNRRNKDKNTRSLTDIANRRERGGN</sequence>
<keyword evidence="10" id="KW-1185">Reference proteome</keyword>
<proteinExistence type="predicted"/>
<dbReference type="GO" id="GO:0000978">
    <property type="term" value="F:RNA polymerase II cis-regulatory region sequence-specific DNA binding"/>
    <property type="evidence" value="ECO:0000318"/>
    <property type="project" value="GO_Central"/>
</dbReference>
<reference evidence="9" key="3">
    <citation type="submission" date="2015-06" db="UniProtKB">
        <authorList>
            <consortium name="EnsemblMetazoa"/>
        </authorList>
    </citation>
    <scope>IDENTIFICATION</scope>
</reference>
<dbReference type="PROSITE" id="PS50071">
    <property type="entry name" value="HOMEOBOX_2"/>
    <property type="match status" value="1"/>
</dbReference>
<comment type="subcellular location">
    <subcellularLocation>
        <location evidence="4 5">Nucleus</location>
    </subcellularLocation>
</comment>
<keyword evidence="3 4" id="KW-0539">Nucleus</keyword>
<dbReference type="Pfam" id="PF00046">
    <property type="entry name" value="Homeodomain"/>
    <property type="match status" value="1"/>
</dbReference>
<evidence type="ECO:0000256" key="1">
    <source>
        <dbReference type="ARBA" id="ARBA00023125"/>
    </source>
</evidence>
<name>T1F5C9_HELRO</name>
<dbReference type="GO" id="GO:0006357">
    <property type="term" value="P:regulation of transcription by RNA polymerase II"/>
    <property type="evidence" value="ECO:0000318"/>
    <property type="project" value="GO_Central"/>
</dbReference>
<dbReference type="GO" id="GO:0000981">
    <property type="term" value="F:DNA-binding transcription factor activity, RNA polymerase II-specific"/>
    <property type="evidence" value="ECO:0007669"/>
    <property type="project" value="InterPro"/>
</dbReference>
<evidence type="ECO:0000313" key="8">
    <source>
        <dbReference type="EMBL" id="ESO04789.1"/>
    </source>
</evidence>
<gene>
    <name evidence="9" type="primary">20204028</name>
    <name evidence="8" type="ORF">HELRODRAFT_172462</name>
</gene>
<dbReference type="InterPro" id="IPR051000">
    <property type="entry name" value="Homeobox_DNA-bind_prot"/>
</dbReference>
<feature type="domain" description="Homeobox" evidence="7">
    <location>
        <begin position="316"/>
        <end position="379"/>
    </location>
</feature>
<feature type="DNA-binding region" description="Homeobox" evidence="4">
    <location>
        <begin position="318"/>
        <end position="380"/>
    </location>
</feature>
<accession>T1F5C9</accession>
<dbReference type="InterPro" id="IPR017970">
    <property type="entry name" value="Homeobox_CS"/>
</dbReference>
<feature type="compositionally biased region" description="Polar residues" evidence="6">
    <location>
        <begin position="239"/>
        <end position="255"/>
    </location>
</feature>
<dbReference type="KEGG" id="hro:HELRODRAFT_172462"/>
<keyword evidence="1 4" id="KW-0238">DNA-binding</keyword>